<evidence type="ECO:0000256" key="1">
    <source>
        <dbReference type="SAM" id="Phobius"/>
    </source>
</evidence>
<sequence length="260" mass="31470">MNIGKVESIFENDINNQTEEILLSLKNQFQISFRYSIQLSFIDLGKIDIFYYFVLWKIHIYIQGCRNNFSNSFTYFFISVYNITNYFKHRKQRNKNIKQLDKYQQISESGYLYIEPKIQFQNFGSFQITLIFVTTKHVSKNLIFEIYLGETCGKYIFLLLYSKRFLYIVALSKLMDKRPIKVCSHQYMLDKNYLHFLTLKKRIFFRQPHYKVTYRMFFFNYFRIIIVISLIINLNISVQKSIESNIIGDRSIFNKVLRSH</sequence>
<name>A0A8S1QNL8_PARPR</name>
<organism evidence="2 3">
    <name type="scientific">Paramecium primaurelia</name>
    <dbReference type="NCBI Taxonomy" id="5886"/>
    <lineage>
        <taxon>Eukaryota</taxon>
        <taxon>Sar</taxon>
        <taxon>Alveolata</taxon>
        <taxon>Ciliophora</taxon>
        <taxon>Intramacronucleata</taxon>
        <taxon>Oligohymenophorea</taxon>
        <taxon>Peniculida</taxon>
        <taxon>Parameciidae</taxon>
        <taxon>Paramecium</taxon>
    </lineage>
</organism>
<dbReference type="Proteomes" id="UP000688137">
    <property type="component" value="Unassembled WGS sequence"/>
</dbReference>
<protein>
    <recommendedName>
        <fullName evidence="4">Transmembrane protein</fullName>
    </recommendedName>
</protein>
<evidence type="ECO:0000313" key="2">
    <source>
        <dbReference type="EMBL" id="CAD8116791.1"/>
    </source>
</evidence>
<evidence type="ECO:0000313" key="3">
    <source>
        <dbReference type="Proteomes" id="UP000688137"/>
    </source>
</evidence>
<dbReference type="AlphaFoldDB" id="A0A8S1QNL8"/>
<reference evidence="2" key="1">
    <citation type="submission" date="2021-01" db="EMBL/GenBank/DDBJ databases">
        <authorList>
            <consortium name="Genoscope - CEA"/>
            <person name="William W."/>
        </authorList>
    </citation>
    <scope>NUCLEOTIDE SEQUENCE</scope>
</reference>
<comment type="caution">
    <text evidence="2">The sequence shown here is derived from an EMBL/GenBank/DDBJ whole genome shotgun (WGS) entry which is preliminary data.</text>
</comment>
<feature type="transmembrane region" description="Helical" evidence="1">
    <location>
        <begin position="212"/>
        <end position="232"/>
    </location>
</feature>
<accession>A0A8S1QNL8</accession>
<gene>
    <name evidence="2" type="ORF">PPRIM_AZ9-3.1.T1810011</name>
</gene>
<keyword evidence="1" id="KW-0812">Transmembrane</keyword>
<dbReference type="EMBL" id="CAJJDM010000190">
    <property type="protein sequence ID" value="CAD8116791.1"/>
    <property type="molecule type" value="Genomic_DNA"/>
</dbReference>
<keyword evidence="1" id="KW-0472">Membrane</keyword>
<keyword evidence="1" id="KW-1133">Transmembrane helix</keyword>
<keyword evidence="3" id="KW-1185">Reference proteome</keyword>
<evidence type="ECO:0008006" key="4">
    <source>
        <dbReference type="Google" id="ProtNLM"/>
    </source>
</evidence>
<proteinExistence type="predicted"/>